<dbReference type="InterPro" id="IPR003593">
    <property type="entry name" value="AAA+_ATPase"/>
</dbReference>
<feature type="domain" description="FtsK" evidence="12">
    <location>
        <begin position="1315"/>
        <end position="1498"/>
    </location>
</feature>
<feature type="domain" description="FtsK" evidence="12">
    <location>
        <begin position="647"/>
        <end position="847"/>
    </location>
</feature>
<feature type="binding site" evidence="9">
    <location>
        <begin position="1029"/>
        <end position="1036"/>
    </location>
    <ligand>
        <name>ATP</name>
        <dbReference type="ChEBI" id="CHEBI:30616"/>
    </ligand>
</feature>
<dbReference type="PROSITE" id="PS50901">
    <property type="entry name" value="FTSK"/>
    <property type="match status" value="3"/>
</dbReference>
<evidence type="ECO:0000256" key="5">
    <source>
        <dbReference type="ARBA" id="ARBA00022741"/>
    </source>
</evidence>
<dbReference type="InterPro" id="IPR027417">
    <property type="entry name" value="P-loop_NTPase"/>
</dbReference>
<accession>A0ABU1XKP1</accession>
<keyword evidence="5 9" id="KW-0547">Nucleotide-binding</keyword>
<keyword evidence="14" id="KW-1185">Reference proteome</keyword>
<comment type="caution">
    <text evidence="13">The sequence shown here is derived from an EMBL/GenBank/DDBJ whole genome shotgun (WGS) entry which is preliminary data.</text>
</comment>
<dbReference type="PANTHER" id="PTHR22683">
    <property type="entry name" value="SPORULATION PROTEIN RELATED"/>
    <property type="match status" value="1"/>
</dbReference>
<feature type="transmembrane region" description="Helical" evidence="11">
    <location>
        <begin position="227"/>
        <end position="245"/>
    </location>
</feature>
<dbReference type="InterPro" id="IPR050206">
    <property type="entry name" value="FtsK/SpoIIIE/SftA"/>
</dbReference>
<evidence type="ECO:0000256" key="6">
    <source>
        <dbReference type="ARBA" id="ARBA00022840"/>
    </source>
</evidence>
<reference evidence="13 14" key="1">
    <citation type="submission" date="2023-07" db="EMBL/GenBank/DDBJ databases">
        <title>Sorghum-associated microbial communities from plants grown in Nebraska, USA.</title>
        <authorList>
            <person name="Schachtman D."/>
        </authorList>
    </citation>
    <scope>NUCLEOTIDE SEQUENCE [LARGE SCALE GENOMIC DNA]</scope>
    <source>
        <strain evidence="13 14">4272</strain>
    </source>
</reference>
<evidence type="ECO:0000256" key="7">
    <source>
        <dbReference type="ARBA" id="ARBA00022989"/>
    </source>
</evidence>
<organism evidence="13 14">
    <name type="scientific">Nocardia kruczakiae</name>
    <dbReference type="NCBI Taxonomy" id="261477"/>
    <lineage>
        <taxon>Bacteria</taxon>
        <taxon>Bacillati</taxon>
        <taxon>Actinomycetota</taxon>
        <taxon>Actinomycetes</taxon>
        <taxon>Mycobacteriales</taxon>
        <taxon>Nocardiaceae</taxon>
        <taxon>Nocardia</taxon>
    </lineage>
</organism>
<feature type="region of interest" description="Disordered" evidence="10">
    <location>
        <begin position="194"/>
        <end position="213"/>
    </location>
</feature>
<feature type="domain" description="FtsK" evidence="12">
    <location>
        <begin position="1011"/>
        <end position="1210"/>
    </location>
</feature>
<evidence type="ECO:0000259" key="12">
    <source>
        <dbReference type="PROSITE" id="PS50901"/>
    </source>
</evidence>
<comment type="subcellular location">
    <subcellularLocation>
        <location evidence="1">Cell membrane</location>
        <topology evidence="1">Multi-pass membrane protein</topology>
    </subcellularLocation>
</comment>
<keyword evidence="7 11" id="KW-1133">Transmembrane helix</keyword>
<dbReference type="SUPFAM" id="SSF52540">
    <property type="entry name" value="P-loop containing nucleoside triphosphate hydrolases"/>
    <property type="match status" value="3"/>
</dbReference>
<dbReference type="NCBIfam" id="TIGR03925">
    <property type="entry name" value="T7SS_EccC_b"/>
    <property type="match status" value="1"/>
</dbReference>
<keyword evidence="4" id="KW-0677">Repeat</keyword>
<keyword evidence="3 11" id="KW-0812">Transmembrane</keyword>
<dbReference type="Gene3D" id="3.40.50.300">
    <property type="entry name" value="P-loop containing nucleotide triphosphate hydrolases"/>
    <property type="match status" value="3"/>
</dbReference>
<keyword evidence="6 9" id="KW-0067">ATP-binding</keyword>
<proteinExistence type="predicted"/>
<evidence type="ECO:0000256" key="11">
    <source>
        <dbReference type="SAM" id="Phobius"/>
    </source>
</evidence>
<evidence type="ECO:0000256" key="3">
    <source>
        <dbReference type="ARBA" id="ARBA00022692"/>
    </source>
</evidence>
<gene>
    <name evidence="13" type="ORF">J2W56_004880</name>
</gene>
<dbReference type="SMART" id="SM00382">
    <property type="entry name" value="AAA"/>
    <property type="match status" value="3"/>
</dbReference>
<feature type="binding site" evidence="9">
    <location>
        <begin position="1332"/>
        <end position="1339"/>
    </location>
    <ligand>
        <name>ATP</name>
        <dbReference type="ChEBI" id="CHEBI:30616"/>
    </ligand>
</feature>
<evidence type="ECO:0000256" key="4">
    <source>
        <dbReference type="ARBA" id="ARBA00022737"/>
    </source>
</evidence>
<evidence type="ECO:0000256" key="10">
    <source>
        <dbReference type="SAM" id="MobiDB-lite"/>
    </source>
</evidence>
<keyword evidence="2" id="KW-1003">Cell membrane</keyword>
<evidence type="ECO:0000256" key="8">
    <source>
        <dbReference type="ARBA" id="ARBA00023136"/>
    </source>
</evidence>
<feature type="transmembrane region" description="Helical" evidence="11">
    <location>
        <begin position="257"/>
        <end position="276"/>
    </location>
</feature>
<evidence type="ECO:0000256" key="1">
    <source>
        <dbReference type="ARBA" id="ARBA00004651"/>
    </source>
</evidence>
<dbReference type="InterPro" id="IPR002543">
    <property type="entry name" value="FtsK_dom"/>
</dbReference>
<protein>
    <submittedName>
        <fullName evidence="13">S-DNA-T family DNA segregation ATPase FtsK/SpoIIIE</fullName>
    </submittedName>
</protein>
<dbReference type="InterPro" id="IPR023836">
    <property type="entry name" value="EccCa-like_Actinobacteria"/>
</dbReference>
<dbReference type="InterPro" id="IPR023837">
    <property type="entry name" value="EccCb-like_Actinobacteria"/>
</dbReference>
<evidence type="ECO:0000313" key="14">
    <source>
        <dbReference type="Proteomes" id="UP001251217"/>
    </source>
</evidence>
<name>A0ABU1XKP1_9NOCA</name>
<dbReference type="Pfam" id="PF01580">
    <property type="entry name" value="FtsK_SpoIIIE"/>
    <property type="match status" value="3"/>
</dbReference>
<dbReference type="Proteomes" id="UP001251217">
    <property type="component" value="Unassembled WGS sequence"/>
</dbReference>
<evidence type="ECO:0000256" key="9">
    <source>
        <dbReference type="PROSITE-ProRule" id="PRU00289"/>
    </source>
</evidence>
<sequence length="1531" mass="166848">MVGVGDRDVVHDVVEKRTGRDVVGAFQHEQFAVAHTLFAQAERIGERWLPDARQHPFGGLELFAAVVEVVGATVLRHHVDHARNDQGDRNVDRNRHIDLRVLGQNGHPRQIGRPDDSAARILFDMVQSRVRHASPNSVSTWCFSMRSGLRSRGRSVQNAGRTVRHVGRCLYTESAVQPPKGDLPSMSTVRFQRRARREVPRSPGGEVTLQPPPEIPRAIPGSLMGKLMPVVMVVGMVGMMAIMFTRGGGIASNPMSMMFPMMMVFSMVGMFAGQGGKGQKAAEANEDRKDYLRYLDQVRKDVDETASQQRAAVEWSHPEPGLVWMLAGTSRMWERRPGDKDFCHARIGLGGQRLATRLVSPETGPVEELEPIAAVSLRRFVRTHSTVPDLPTAIAVKGFATIQLNGDRAQARDMTRAMLLQLCMFQAPDQVLVAVVCGPDTAAEWEWTKWLPHTQHPDSQDGVGTERMVYGSVRELADGLNPLLHNRVRYSRNQPANQNLVHIVIIVDGGLLEAEEDSLRESGYEGVTIIDLCGYAPRLAVSRGIQMVVENGECVGRGATGNMERFALIDRISARQAEQVARRLAPFRVAAVQRGGDTVVEESGEVIDTWAKLVGLGDIGTFNPENGWKPRYGRDRLRVPFGVGADGLPVYLDIKEAAEGGMGPHGLCIGATGSGKSEFLRTLVLSLLATHSPDQLNLVLVDFKGGATFLGLEGVPHVAAIITNLEEEADLVDRMKDALKGEMNRRQEVLRDKGNFANVLEYEKARAAGADLDPMPALFVVLDEFSELLSQHPDFAELFVMIGRLGRSLHVHLLLASQRLEEGKLKGLESHLSYRIGLKTFSANESRQVLGVPDAYNLPNSPGGGYLKSDSGEIQRFQASYVSGPYVGGGSQREVTQAGIVGGEIDINARPFIAGQVPFRAGDRLPLPPEPSMIEEVPQDESAEKISNLGMLVSRIQGHGRPAHEIWLPPLDEAPTLDQLIPRSILTGEYSPVASLRTAIGTVDRPYDQRRDPLVIDLSGAQGNVAIVGGPQSGKSTALRSLIMGMALTHTAEQVQFYCLDFGGGTLAGLEGLPHVGSVAGRLDVDKVRRTISEMTTIVRQREMRFRQLGIESMADFRRLRGTAPSSSPAAAGAHEDLFGDVFLVVDGFGSIRQDFDALEQPIMNLATQGLSYGVHVVIALNRWAEARPALKDQIGTRIELRLGDPMDSDLGRRVAALVPQGRPGRGMTPDAKHMLTALPRVDGDSNPENLGAGVAGSVAAIARMTPGRPARQVRMLPELLTREDILRSLGNWPAGVDTRHPNLQIPIGLNESELAPVLLNLSEQPHFLIFGDSECGKTNLLRSVIRGILESNTPTQAKLILGDYRRTLLGVIETDHLAGYAPSSEILEKMMAELAGLLRKRMPGPDVTQQQLRDRSWWTGPEVYVVVDDYDLVSTSSGNPLGILAEFLAHAKDIGFHLIIARRSGGASRALYEPLVSRMKDVGTTALIMSGNREEGVLLAGIRPSEMPPGRGTLATRAGTSLIQTAWSPE</sequence>
<dbReference type="EMBL" id="JAVDWW010000008">
    <property type="protein sequence ID" value="MDR7171121.1"/>
    <property type="molecule type" value="Genomic_DNA"/>
</dbReference>
<evidence type="ECO:0000256" key="2">
    <source>
        <dbReference type="ARBA" id="ARBA00022475"/>
    </source>
</evidence>
<dbReference type="PANTHER" id="PTHR22683:SF1">
    <property type="entry name" value="TYPE VII SECRETION SYSTEM PROTEIN ESSC"/>
    <property type="match status" value="1"/>
</dbReference>
<feature type="binding site" evidence="9">
    <location>
        <begin position="670"/>
        <end position="677"/>
    </location>
    <ligand>
        <name>ATP</name>
        <dbReference type="ChEBI" id="CHEBI:30616"/>
    </ligand>
</feature>
<evidence type="ECO:0000313" key="13">
    <source>
        <dbReference type="EMBL" id="MDR7171121.1"/>
    </source>
</evidence>
<keyword evidence="8 11" id="KW-0472">Membrane</keyword>
<dbReference type="NCBIfam" id="TIGR03924">
    <property type="entry name" value="T7SS_EccC_a"/>
    <property type="match status" value="1"/>
</dbReference>